<dbReference type="EMBL" id="WOWA01000002">
    <property type="protein sequence ID" value="NLV12188.1"/>
    <property type="molecule type" value="Genomic_DNA"/>
</dbReference>
<proteinExistence type="predicted"/>
<organism evidence="1 2">
    <name type="scientific">Haloarcula argentinensis</name>
    <dbReference type="NCBI Taxonomy" id="43776"/>
    <lineage>
        <taxon>Archaea</taxon>
        <taxon>Methanobacteriati</taxon>
        <taxon>Methanobacteriota</taxon>
        <taxon>Stenosarchaea group</taxon>
        <taxon>Halobacteria</taxon>
        <taxon>Halobacteriales</taxon>
        <taxon>Haloarculaceae</taxon>
        <taxon>Haloarcula</taxon>
    </lineage>
</organism>
<name>A0A847ULX8_HALAR</name>
<dbReference type="RefSeq" id="WP_170095840.1">
    <property type="nucleotide sequence ID" value="NZ_WOWA01000002.1"/>
</dbReference>
<gene>
    <name evidence="1" type="ORF">GOC77_02690</name>
</gene>
<accession>A0A847ULX8</accession>
<comment type="caution">
    <text evidence="1">The sequence shown here is derived from an EMBL/GenBank/DDBJ whole genome shotgun (WGS) entry which is preliminary data.</text>
</comment>
<evidence type="ECO:0000313" key="1">
    <source>
        <dbReference type="EMBL" id="NLV12188.1"/>
    </source>
</evidence>
<protein>
    <submittedName>
        <fullName evidence="1">Uncharacterized protein</fullName>
    </submittedName>
</protein>
<reference evidence="1" key="1">
    <citation type="submission" date="2019-12" db="EMBL/GenBank/DDBJ databases">
        <title>Whole genome sequencing of Haloarcula argentinensis strain pws5.</title>
        <authorList>
            <person name="Verma D.K."/>
            <person name="Gopal K."/>
            <person name="Prasad E.S."/>
        </authorList>
    </citation>
    <scope>NUCLEOTIDE SEQUENCE</scope>
    <source>
        <strain evidence="1">Pws5</strain>
    </source>
</reference>
<evidence type="ECO:0000313" key="2">
    <source>
        <dbReference type="Proteomes" id="UP000641625"/>
    </source>
</evidence>
<dbReference type="Proteomes" id="UP000641625">
    <property type="component" value="Unassembled WGS sequence"/>
</dbReference>
<dbReference type="AlphaFoldDB" id="A0A847ULX8"/>
<sequence length="60" mass="6835">MDGYDDVDGKIERVEEIRSELQEAESMNPADAKRLHDEAMDLLDDLEDDLDLGDGDILRE</sequence>